<name>A8A8R7_IGNH4</name>
<proteinExistence type="predicted"/>
<accession>A8A8R7</accession>
<dbReference type="Proteomes" id="UP000000262">
    <property type="component" value="Chromosome"/>
</dbReference>
<evidence type="ECO:0000313" key="1">
    <source>
        <dbReference type="EMBL" id="ABU81319.1"/>
    </source>
</evidence>
<dbReference type="GeneID" id="5562567"/>
<dbReference type="EMBL" id="CP000816">
    <property type="protein sequence ID" value="ABU81319.1"/>
    <property type="molecule type" value="Genomic_DNA"/>
</dbReference>
<sequence length="148" mass="16880">MSAPGGGKTKELKIITRQVLTVDDVKKNKNMKIILHIVKHLGEVSEKGLTRLLYEMKEKGLDLGYQFVKIGKVIGSKDLHQDIMDLLYVGLLERNPAKNKLRLTRDGEEFLEKNGLPEEEIKPILSLVDQLKPVIEPIEAEVEMRRRP</sequence>
<dbReference type="eggNOG" id="arCOG04105">
    <property type="taxonomic scope" value="Archaea"/>
</dbReference>
<keyword evidence="2" id="KW-1185">Reference proteome</keyword>
<dbReference type="STRING" id="453591.Igni_0135"/>
<dbReference type="OrthoDB" id="18902at2157"/>
<reference evidence="1 2" key="1">
    <citation type="journal article" date="2008" name="Genome Biol.">
        <title>A genomic analysis of the archaeal system Ignicoccus hospitalis-Nanoarchaeum equitans.</title>
        <authorList>
            <person name="Podar M."/>
            <person name="Anderson I."/>
            <person name="Makarova K.S."/>
            <person name="Elkins J.G."/>
            <person name="Ivanova N."/>
            <person name="Wall M.A."/>
            <person name="Lykidis A."/>
            <person name="Mavromatis K."/>
            <person name="Sun H."/>
            <person name="Hudson M.E."/>
            <person name="Chen W."/>
            <person name="Deciu C."/>
            <person name="Hutchison D."/>
            <person name="Eads J.R."/>
            <person name="Anderson A."/>
            <person name="Fernandes F."/>
            <person name="Szeto E."/>
            <person name="Lapidus A."/>
            <person name="Kyrpides N.C."/>
            <person name="Saier M.H.Jr."/>
            <person name="Richardson P.M."/>
            <person name="Rachel R."/>
            <person name="Huber H."/>
            <person name="Eisen J.A."/>
            <person name="Koonin E.V."/>
            <person name="Keller M."/>
            <person name="Stetter K.O."/>
        </authorList>
    </citation>
    <scope>NUCLEOTIDE SEQUENCE [LARGE SCALE GENOMIC DNA]</scope>
    <source>
        <strain evidence="2">KIN4/I / DSM 18386 / JCM 14125</strain>
    </source>
</reference>
<protein>
    <submittedName>
        <fullName evidence="1">Uncharacterized protein</fullName>
    </submittedName>
</protein>
<dbReference type="AlphaFoldDB" id="A8A8R7"/>
<organism evidence="1 2">
    <name type="scientific">Ignicoccus hospitalis (strain KIN4/I / DSM 18386 / JCM 14125)</name>
    <dbReference type="NCBI Taxonomy" id="453591"/>
    <lineage>
        <taxon>Archaea</taxon>
        <taxon>Thermoproteota</taxon>
        <taxon>Thermoprotei</taxon>
        <taxon>Desulfurococcales</taxon>
        <taxon>Desulfurococcaceae</taxon>
        <taxon>Ignicoccus</taxon>
    </lineage>
</organism>
<dbReference type="KEGG" id="iho:Igni_0135"/>
<evidence type="ECO:0000313" key="2">
    <source>
        <dbReference type="Proteomes" id="UP000000262"/>
    </source>
</evidence>
<dbReference type="RefSeq" id="WP_011998171.1">
    <property type="nucleotide sequence ID" value="NC_009776.1"/>
</dbReference>
<gene>
    <name evidence="1" type="ordered locus">Igni_0135</name>
</gene>
<dbReference type="HOGENOM" id="CLU_140139_0_0_2"/>